<name>A0A3A8K567_9BACT</name>
<evidence type="ECO:0000256" key="1">
    <source>
        <dbReference type="SAM" id="SignalP"/>
    </source>
</evidence>
<keyword evidence="3" id="KW-1185">Reference proteome</keyword>
<gene>
    <name evidence="2" type="ORF">D7X32_16945</name>
</gene>
<organism evidence="2 3">
    <name type="scientific">Corallococcus carmarthensis</name>
    <dbReference type="NCBI Taxonomy" id="2316728"/>
    <lineage>
        <taxon>Bacteria</taxon>
        <taxon>Pseudomonadati</taxon>
        <taxon>Myxococcota</taxon>
        <taxon>Myxococcia</taxon>
        <taxon>Myxococcales</taxon>
        <taxon>Cystobacterineae</taxon>
        <taxon>Myxococcaceae</taxon>
        <taxon>Corallococcus</taxon>
    </lineage>
</organism>
<accession>A0A3A8K567</accession>
<proteinExistence type="predicted"/>
<feature type="signal peptide" evidence="1">
    <location>
        <begin position="1"/>
        <end position="28"/>
    </location>
</feature>
<dbReference type="AlphaFoldDB" id="A0A3A8K567"/>
<protein>
    <submittedName>
        <fullName evidence="2">Uncharacterized protein</fullName>
    </submittedName>
</protein>
<evidence type="ECO:0000313" key="3">
    <source>
        <dbReference type="Proteomes" id="UP000268313"/>
    </source>
</evidence>
<comment type="caution">
    <text evidence="2">The sequence shown here is derived from an EMBL/GenBank/DDBJ whole genome shotgun (WGS) entry which is preliminary data.</text>
</comment>
<sequence>MTSVGAPPGRTRVRLFLCSGLLTLLSLAACRDPAAAAGTALFVTTEFEPSLNLNRLRVSATVADGTSVPTKLLPEDSSRALQSGETFRVLLDGATDGSQATVRVDGLRDDTTVVATGEATASVRDGYEVEVTVRLTASNTGTFCVDCPDGCCRDGVCTSRTFRTCGVGGDTCEICDTVRADTCTDRGTCGCGTGPSCGLNANFCSGGRCVCGLGNACGPGLACINNSCKCDPSTCNGCCEGNSCIPAPNKNQCGKGGESCKKCEKRCNPDGTCD</sequence>
<dbReference type="Proteomes" id="UP000268313">
    <property type="component" value="Unassembled WGS sequence"/>
</dbReference>
<evidence type="ECO:0000313" key="2">
    <source>
        <dbReference type="EMBL" id="RKH02457.1"/>
    </source>
</evidence>
<dbReference type="EMBL" id="RAWE01000054">
    <property type="protein sequence ID" value="RKH02457.1"/>
    <property type="molecule type" value="Genomic_DNA"/>
</dbReference>
<keyword evidence="1" id="KW-0732">Signal</keyword>
<reference evidence="3" key="1">
    <citation type="submission" date="2018-09" db="EMBL/GenBank/DDBJ databases">
        <authorList>
            <person name="Livingstone P.G."/>
            <person name="Whitworth D.E."/>
        </authorList>
    </citation>
    <scope>NUCLEOTIDE SEQUENCE [LARGE SCALE GENOMIC DNA]</scope>
    <source>
        <strain evidence="3">CA043D</strain>
    </source>
</reference>
<feature type="chain" id="PRO_5017408963" evidence="1">
    <location>
        <begin position="29"/>
        <end position="274"/>
    </location>
</feature>